<dbReference type="RefSeq" id="WP_030097431.1">
    <property type="nucleotide sequence ID" value="NZ_BSAK01000025.1"/>
</dbReference>
<dbReference type="Pfam" id="PF02470">
    <property type="entry name" value="MlaD"/>
    <property type="match status" value="1"/>
</dbReference>
<dbReference type="Proteomes" id="UP000317728">
    <property type="component" value="Chromosome"/>
</dbReference>
<feature type="domain" description="Mce/MlaD" evidence="3">
    <location>
        <begin position="65"/>
        <end position="139"/>
    </location>
</feature>
<evidence type="ECO:0000313" key="7">
    <source>
        <dbReference type="EMBL" id="QDF72955.1"/>
    </source>
</evidence>
<keyword evidence="2" id="KW-0812">Transmembrane</keyword>
<keyword evidence="8" id="KW-1185">Reference proteome</keyword>
<dbReference type="AlphaFoldDB" id="A0A1S1LRV8"/>
<evidence type="ECO:0000313" key="6">
    <source>
        <dbReference type="EMBL" id="OHU79200.1"/>
    </source>
</evidence>
<dbReference type="InterPro" id="IPR052336">
    <property type="entry name" value="MlaD_Phospholipid_Transporter"/>
</dbReference>
<feature type="transmembrane region" description="Helical" evidence="2">
    <location>
        <begin position="35"/>
        <end position="54"/>
    </location>
</feature>
<protein>
    <submittedName>
        <fullName evidence="7">MCE family protein</fullName>
    </submittedName>
    <submittedName>
        <fullName evidence="5">Mammalian cell entry protein</fullName>
    </submittedName>
</protein>
<dbReference type="InterPro" id="IPR003399">
    <property type="entry name" value="Mce/MlaD"/>
</dbReference>
<dbReference type="GO" id="GO:0005576">
    <property type="term" value="C:extracellular region"/>
    <property type="evidence" value="ECO:0007669"/>
    <property type="project" value="TreeGrafter"/>
</dbReference>
<evidence type="ECO:0000256" key="2">
    <source>
        <dbReference type="SAM" id="Phobius"/>
    </source>
</evidence>
<evidence type="ECO:0000313" key="4">
    <source>
        <dbReference type="EMBL" id="OHT52011.1"/>
    </source>
</evidence>
<name>A0A1S1LRV8_MYCCH</name>
<dbReference type="PANTHER" id="PTHR33371">
    <property type="entry name" value="INTERMEMBRANE PHOSPHOLIPID TRANSPORT SYSTEM BINDING PROTEIN MLAD-RELATED"/>
    <property type="match status" value="1"/>
</dbReference>
<dbReference type="EMBL" id="MLHW01000009">
    <property type="protein sequence ID" value="OHT52011.1"/>
    <property type="molecule type" value="Genomic_DNA"/>
</dbReference>
<evidence type="ECO:0000259" key="3">
    <source>
        <dbReference type="Pfam" id="PF02470"/>
    </source>
</evidence>
<evidence type="ECO:0000313" key="9">
    <source>
        <dbReference type="Proteomes" id="UP000180043"/>
    </source>
</evidence>
<evidence type="ECO:0000313" key="8">
    <source>
        <dbReference type="Proteomes" id="UP000179441"/>
    </source>
</evidence>
<reference evidence="8 9" key="2">
    <citation type="submission" date="2016-10" db="EMBL/GenBank/DDBJ databases">
        <title>Evaluation of Human, Veterinary and Environmental Mycobacterium chelonae Isolates by Core Genome Phylogenomic Analysis, Targeted Gene Comparison, and Anti-microbial Susceptibility Patterns: A Tale of Mistaken Identities.</title>
        <authorList>
            <person name="Fogelson S.B."/>
            <person name="Camus A.C."/>
            <person name="Lorenz W."/>
            <person name="Vasireddy R."/>
            <person name="Vasireddy S."/>
            <person name="Smith T."/>
            <person name="Brown-Elliott B.A."/>
            <person name="Wallace R.J.Jr."/>
            <person name="Hasan N.A."/>
            <person name="Reischl U."/>
            <person name="Sanchez S."/>
        </authorList>
    </citation>
    <scope>NUCLEOTIDE SEQUENCE [LARGE SCALE GENOMIC DNA]</scope>
    <source>
        <strain evidence="5 9">15515</strain>
        <strain evidence="6 8">15518</strain>
    </source>
</reference>
<dbReference type="Proteomes" id="UP000180113">
    <property type="component" value="Unassembled WGS sequence"/>
</dbReference>
<evidence type="ECO:0000256" key="1">
    <source>
        <dbReference type="SAM" id="MobiDB-lite"/>
    </source>
</evidence>
<dbReference type="EMBL" id="MLIS01000001">
    <property type="protein sequence ID" value="OHU79200.1"/>
    <property type="molecule type" value="Genomic_DNA"/>
</dbReference>
<reference evidence="7 11" key="3">
    <citation type="submission" date="2019-06" db="EMBL/GenBank/DDBJ databases">
        <title>Whole geneome sequnce of Mycobacteroides chelonae M77 isolated from bovine milk from Meghalaya, India.</title>
        <authorList>
            <person name="Vise E."/>
            <person name="Das S."/>
            <person name="Garg A."/>
            <person name="Ghatak S."/>
            <person name="Shakuntala I."/>
            <person name="Milton A.A.P."/>
            <person name="Karam A."/>
            <person name="Sanjukta R."/>
            <person name="Puro K."/>
            <person name="Sen A."/>
        </authorList>
    </citation>
    <scope>NUCLEOTIDE SEQUENCE [LARGE SCALE GENOMIC DNA]</scope>
    <source>
        <strain evidence="7 11">M77</strain>
    </source>
</reference>
<feature type="compositionally biased region" description="Pro residues" evidence="1">
    <location>
        <begin position="427"/>
        <end position="447"/>
    </location>
</feature>
<reference evidence="4 10" key="1">
    <citation type="submission" date="2016-10" db="EMBL/GenBank/DDBJ databases">
        <title>Evaluation of Human, Animal and Environmental Mycobacterium chelonae Isolates by Core Genome Phylogenomic Analysis, Targeted Gene Comparison, and Anti-microbial Susceptibility Patterns: A Tale of Mistaken Identities.</title>
        <authorList>
            <person name="Fogelson S.B."/>
            <person name="Camus A.C."/>
            <person name="Lorenz W."/>
            <person name="Vasireddy R."/>
            <person name="Vasireddy S."/>
            <person name="Smith T."/>
            <person name="Brown-Elliott B.A."/>
            <person name="Wallace R.J.Jr."/>
            <person name="Hasan N.A."/>
            <person name="Reischl U."/>
            <person name="Sanchez S."/>
        </authorList>
    </citation>
    <scope>NUCLEOTIDE SEQUENCE [LARGE SCALE GENOMIC DNA]</scope>
    <source>
        <strain evidence="4 10">42895</strain>
    </source>
</reference>
<gene>
    <name evidence="4" type="ORF">BKG62_14485</name>
    <name evidence="5" type="ORF">BKG82_11000</name>
    <name evidence="6" type="ORF">BKG84_13180</name>
    <name evidence="7" type="ORF">FJK96_24185</name>
</gene>
<dbReference type="Proteomes" id="UP000180043">
    <property type="component" value="Unassembled WGS sequence"/>
</dbReference>
<sequence length="456" mass="48003">MTAPATGPTQSHGLLESLSRGLVALSDVFKRSWKWLSVVGLVAILVICVGYVMFGTLKVNPIESKYQVKVQLHESGGLLPNQEVTLRGVPIGRVQSVNLEKGGVVATAAIDGAVKLPVNSEVRVSGLSPAGEQYLDFRPTTNDGPFLKNNSVVALGQATTPITLAQVLADSDGLLAQLDTEKLSTIRKELGVSTQGPEKLGDIFDGGTFLITTLDGVLPETVTLLKSSKVTFSTLVDLNAGLDATGQQLGSTFGGLKKMDGGFRTLLGRAPQTLHSVDNLFTDNSDTMVQLLGNLATVAQLNYVRVPALNALFPGPEVRGSALESAATIFHDGAIWALADLLYPRPTCDYATPRKPVSDASFYEPALYSTYCANPDPAMLVRGARNAPRPADDDTAGPPPNADLSKVSDPTPRGKWSIPTPYGGPQWPLPIPGDAPLPPDAPAPPPGFGNTPPTGR</sequence>
<dbReference type="PANTHER" id="PTHR33371:SF16">
    <property type="entry name" value="MCE-FAMILY PROTEIN MCE3F"/>
    <property type="match status" value="1"/>
</dbReference>
<keyword evidence="2" id="KW-1133">Transmembrane helix</keyword>
<dbReference type="Proteomes" id="UP000179441">
    <property type="component" value="Unassembled WGS sequence"/>
</dbReference>
<proteinExistence type="predicted"/>
<dbReference type="EMBL" id="MLIQ01000013">
    <property type="protein sequence ID" value="OHU58128.1"/>
    <property type="molecule type" value="Genomic_DNA"/>
</dbReference>
<keyword evidence="2" id="KW-0472">Membrane</keyword>
<evidence type="ECO:0000313" key="10">
    <source>
        <dbReference type="Proteomes" id="UP000180113"/>
    </source>
</evidence>
<feature type="region of interest" description="Disordered" evidence="1">
    <location>
        <begin position="383"/>
        <end position="456"/>
    </location>
</feature>
<dbReference type="EMBL" id="CP041150">
    <property type="protein sequence ID" value="QDF72955.1"/>
    <property type="molecule type" value="Genomic_DNA"/>
</dbReference>
<organism evidence="5 9">
    <name type="scientific">Mycobacteroides chelonae</name>
    <name type="common">Mycobacterium chelonae</name>
    <dbReference type="NCBI Taxonomy" id="1774"/>
    <lineage>
        <taxon>Bacteria</taxon>
        <taxon>Bacillati</taxon>
        <taxon>Actinomycetota</taxon>
        <taxon>Actinomycetes</taxon>
        <taxon>Mycobacteriales</taxon>
        <taxon>Mycobacteriaceae</taxon>
        <taxon>Mycobacteroides</taxon>
    </lineage>
</organism>
<accession>A0A1S1LRV8</accession>
<evidence type="ECO:0000313" key="11">
    <source>
        <dbReference type="Proteomes" id="UP000317728"/>
    </source>
</evidence>
<evidence type="ECO:0000313" key="5">
    <source>
        <dbReference type="EMBL" id="OHU58128.1"/>
    </source>
</evidence>